<comment type="caution">
    <text evidence="4">The sequence shown here is derived from an EMBL/GenBank/DDBJ whole genome shotgun (WGS) entry which is preliminary data.</text>
</comment>
<dbReference type="EMBL" id="JAKNHJ010000017">
    <property type="protein sequence ID" value="MCG4618500.1"/>
    <property type="molecule type" value="Genomic_DNA"/>
</dbReference>
<dbReference type="GO" id="GO:0019262">
    <property type="term" value="P:N-acetylneuraminate catabolic process"/>
    <property type="evidence" value="ECO:0007669"/>
    <property type="project" value="TreeGrafter"/>
</dbReference>
<dbReference type="Proteomes" id="UP001200537">
    <property type="component" value="Unassembled WGS sequence"/>
</dbReference>
<dbReference type="GO" id="GO:0005737">
    <property type="term" value="C:cytoplasm"/>
    <property type="evidence" value="ECO:0007669"/>
    <property type="project" value="TreeGrafter"/>
</dbReference>
<dbReference type="SUPFAM" id="SSF100950">
    <property type="entry name" value="NagB/RpiA/CoA transferase-like"/>
    <property type="match status" value="1"/>
</dbReference>
<evidence type="ECO:0000256" key="2">
    <source>
        <dbReference type="ARBA" id="ARBA00023277"/>
    </source>
</evidence>
<dbReference type="PANTHER" id="PTHR11280">
    <property type="entry name" value="GLUCOSAMINE-6-PHOSPHATE ISOMERASE"/>
    <property type="match status" value="1"/>
</dbReference>
<feature type="domain" description="Glucosamine/galactosamine-6-phosphate isomerase" evidence="3">
    <location>
        <begin position="25"/>
        <end position="223"/>
    </location>
</feature>
<evidence type="ECO:0000313" key="4">
    <source>
        <dbReference type="EMBL" id="MCG4618500.1"/>
    </source>
</evidence>
<organism evidence="4 5">
    <name type="scientific">Varibaculum cambriense</name>
    <dbReference type="NCBI Taxonomy" id="184870"/>
    <lineage>
        <taxon>Bacteria</taxon>
        <taxon>Bacillati</taxon>
        <taxon>Actinomycetota</taxon>
        <taxon>Actinomycetes</taxon>
        <taxon>Actinomycetales</taxon>
        <taxon>Actinomycetaceae</taxon>
        <taxon>Varibaculum</taxon>
    </lineage>
</organism>
<keyword evidence="2" id="KW-0119">Carbohydrate metabolism</keyword>
<keyword evidence="1" id="KW-0378">Hydrolase</keyword>
<dbReference type="GO" id="GO:0006043">
    <property type="term" value="P:glucosamine catabolic process"/>
    <property type="evidence" value="ECO:0007669"/>
    <property type="project" value="TreeGrafter"/>
</dbReference>
<sequence length="261" mass="27954">MHIAITPTPEDASKLAAKIIIPQVKSGFRLGVATGSTPEGLYAELRAAHAQGQFSLEECTAWALDEYVGIAPDHPERYRNVLRRELVGSEKTGLKDENLHTPDGTAADPHQAARDYEAEIAPGVDLQILGIGADGHIGFNEPTGSLANPTNVVTLTAQTIADNARFFDNDEANVPKQAVTQGLSTIMKSGQAVLLAFGSQKADAVAATVEGAVSAFWPASILQYHLNAIIIADEAAASKLQLTDYYRQTWQAEYPDLPLSY</sequence>
<evidence type="ECO:0000259" key="3">
    <source>
        <dbReference type="Pfam" id="PF01182"/>
    </source>
</evidence>
<dbReference type="InterPro" id="IPR037171">
    <property type="entry name" value="NagB/RpiA_transferase-like"/>
</dbReference>
<name>A0AAJ1BED5_9ACTO</name>
<proteinExistence type="predicted"/>
<dbReference type="Gene3D" id="3.40.50.1360">
    <property type="match status" value="1"/>
</dbReference>
<gene>
    <name evidence="4" type="ORF">L0M99_08370</name>
</gene>
<dbReference type="CDD" id="cd01399">
    <property type="entry name" value="GlcN6P_deaminase"/>
    <property type="match status" value="1"/>
</dbReference>
<protein>
    <submittedName>
        <fullName evidence="4">Glucosamine-6-phosphate deaminase</fullName>
    </submittedName>
</protein>
<dbReference type="RefSeq" id="WP_238128355.1">
    <property type="nucleotide sequence ID" value="NZ_JAGZVZ010000003.1"/>
</dbReference>
<dbReference type="GO" id="GO:0006046">
    <property type="term" value="P:N-acetylglucosamine catabolic process"/>
    <property type="evidence" value="ECO:0007669"/>
    <property type="project" value="TreeGrafter"/>
</dbReference>
<dbReference type="InterPro" id="IPR004547">
    <property type="entry name" value="Glucosamine6P_isomerase"/>
</dbReference>
<dbReference type="GO" id="GO:0042802">
    <property type="term" value="F:identical protein binding"/>
    <property type="evidence" value="ECO:0007669"/>
    <property type="project" value="TreeGrafter"/>
</dbReference>
<dbReference type="Pfam" id="PF01182">
    <property type="entry name" value="Glucosamine_iso"/>
    <property type="match status" value="1"/>
</dbReference>
<evidence type="ECO:0000256" key="1">
    <source>
        <dbReference type="ARBA" id="ARBA00022801"/>
    </source>
</evidence>
<dbReference type="PANTHER" id="PTHR11280:SF5">
    <property type="entry name" value="GLUCOSAMINE-6-PHOSPHATE ISOMERASE"/>
    <property type="match status" value="1"/>
</dbReference>
<dbReference type="InterPro" id="IPR006148">
    <property type="entry name" value="Glc/Gal-6P_isomerase"/>
</dbReference>
<dbReference type="GO" id="GO:0005975">
    <property type="term" value="P:carbohydrate metabolic process"/>
    <property type="evidence" value="ECO:0007669"/>
    <property type="project" value="InterPro"/>
</dbReference>
<dbReference type="AlphaFoldDB" id="A0AAJ1BED5"/>
<reference evidence="4" key="1">
    <citation type="submission" date="2022-01" db="EMBL/GenBank/DDBJ databases">
        <title>Collection of gut derived symbiotic bacterial strains cultured from healthy donors.</title>
        <authorList>
            <person name="Lin H."/>
            <person name="Kohout C."/>
            <person name="Waligurski E."/>
            <person name="Pamer E.G."/>
        </authorList>
    </citation>
    <scope>NUCLEOTIDE SEQUENCE</scope>
    <source>
        <strain evidence="4">DFI.7.46</strain>
    </source>
</reference>
<dbReference type="GO" id="GO:0004342">
    <property type="term" value="F:glucosamine-6-phosphate deaminase activity"/>
    <property type="evidence" value="ECO:0007669"/>
    <property type="project" value="InterPro"/>
</dbReference>
<accession>A0AAJ1BED5</accession>
<evidence type="ECO:0000313" key="5">
    <source>
        <dbReference type="Proteomes" id="UP001200537"/>
    </source>
</evidence>